<evidence type="ECO:0000256" key="1">
    <source>
        <dbReference type="SAM" id="Phobius"/>
    </source>
</evidence>
<gene>
    <name evidence="2" type="ORF">Lsan_2973</name>
</gene>
<sequence>MPTNIKKFNLTYDLIPKVFSLPEQLYLNYEKIATSTPEDVLEQTTEQKEYIASTIKQLDMDADRTCYVDFTGLKASQLKAEWLTRNLADEIRITRGVFPTFTQGDNTGACVSEILHTTQVMSPLSVKKNDSLAQLMASTKRICFAYRTDNGESAGFSLIVSPNGDADGKHKGWIISTIQNTTDHYKKRKITVLASSNYISTKAPVMITMDSPMSIEAELKAAIHNDKVVKLIKRIFNQDGSLNEMEIKRLKSRIKPSINIDDRNRKEAQFNCLHEWLQQRSNTDLHIDIATEDIDFFQDGIYEFHLKKKLGTLAALLRQNSNVTKTISELTLILNNISERVASFEMLAEESYRNIELANTYKALAKRIKLETASLTFDGTRPDENKIIGLSQLDITQLDKKIKKFYATDPTIQKYYEHKKQSNQKIQEKLTQIPNPQNSSFLSRNSFSLGFGTLSGLFTAAALGFIFFELLPPLTLALILVGAAVVIGGVLSAVDIYINEKEHAEKIIQYHDKVSKIKLGHNQQLQIAEQNLQQRINLDELLEPEKPEFLSTIKFSKRKPLTPEKVAHALWLNDKDAKTTSIAKNKFALWAATHEDLGFGIVEVDNVIQRQYEMQS</sequence>
<comment type="caution">
    <text evidence="2">The sequence shown here is derived from an EMBL/GenBank/DDBJ whole genome shotgun (WGS) entry which is preliminary data.</text>
</comment>
<keyword evidence="3" id="KW-1185">Reference proteome</keyword>
<name>A0A0W0YIN5_9GAMM</name>
<dbReference type="OrthoDB" id="5651643at2"/>
<keyword evidence="1" id="KW-1133">Transmembrane helix</keyword>
<dbReference type="RefSeq" id="WP_058514932.1">
    <property type="nucleotide sequence ID" value="NZ_CAAAIH010000028.1"/>
</dbReference>
<dbReference type="Proteomes" id="UP000054703">
    <property type="component" value="Unassembled WGS sequence"/>
</dbReference>
<dbReference type="PATRIC" id="fig|45074.5.peg.3200"/>
<organism evidence="2 3">
    <name type="scientific">Legionella santicrucis</name>
    <dbReference type="NCBI Taxonomy" id="45074"/>
    <lineage>
        <taxon>Bacteria</taxon>
        <taxon>Pseudomonadati</taxon>
        <taxon>Pseudomonadota</taxon>
        <taxon>Gammaproteobacteria</taxon>
        <taxon>Legionellales</taxon>
        <taxon>Legionellaceae</taxon>
        <taxon>Legionella</taxon>
    </lineage>
</organism>
<reference evidence="2 3" key="1">
    <citation type="submission" date="2015-11" db="EMBL/GenBank/DDBJ databases">
        <title>Genomic analysis of 38 Legionella species identifies large and diverse effector repertoires.</title>
        <authorList>
            <person name="Burstein D."/>
            <person name="Amaro F."/>
            <person name="Zusman T."/>
            <person name="Lifshitz Z."/>
            <person name="Cohen O."/>
            <person name="Gilbert J.A."/>
            <person name="Pupko T."/>
            <person name="Shuman H.A."/>
            <person name="Segal G."/>
        </authorList>
    </citation>
    <scope>NUCLEOTIDE SEQUENCE [LARGE SCALE GENOMIC DNA]</scope>
    <source>
        <strain evidence="2 3">SC-63-C7</strain>
    </source>
</reference>
<dbReference type="STRING" id="45074.Lsan_2973"/>
<evidence type="ECO:0000313" key="3">
    <source>
        <dbReference type="Proteomes" id="UP000054703"/>
    </source>
</evidence>
<protein>
    <submittedName>
        <fullName evidence="2">Uncharacterized protein</fullName>
    </submittedName>
</protein>
<dbReference type="EMBL" id="LNYU01000081">
    <property type="protein sequence ID" value="KTD56813.1"/>
    <property type="molecule type" value="Genomic_DNA"/>
</dbReference>
<dbReference type="AlphaFoldDB" id="A0A0W0YIN5"/>
<feature type="transmembrane region" description="Helical" evidence="1">
    <location>
        <begin position="474"/>
        <end position="498"/>
    </location>
</feature>
<feature type="transmembrane region" description="Helical" evidence="1">
    <location>
        <begin position="447"/>
        <end position="468"/>
    </location>
</feature>
<evidence type="ECO:0000313" key="2">
    <source>
        <dbReference type="EMBL" id="KTD56813.1"/>
    </source>
</evidence>
<accession>A0A0W0YIN5</accession>
<keyword evidence="1" id="KW-0472">Membrane</keyword>
<proteinExistence type="predicted"/>
<keyword evidence="1" id="KW-0812">Transmembrane</keyword>